<sequence>MAYARLRGLRWLLAGAIAASFIDPAQAVILTTYISVTQGISLRVGAAGASIDQVVFDVSGADVAPNPGAISGTGASSVLITVSADKTGYFSPSAVTLTASSSVGLQCLTAISCGSTVIPFSSISWVSSNLDTGANAGNDIQTGSFNGSTSQQLAQFSLPGFLQTLFSGPSRTQLSNTLSFTYANSTLYPAGSYQGRVTFTATMN</sequence>
<gene>
    <name evidence="1" type="ORF">DFR41_10957</name>
</gene>
<proteinExistence type="predicted"/>
<protein>
    <submittedName>
        <fullName evidence="1">Uncharacterized protein</fullName>
    </submittedName>
</protein>
<dbReference type="Proteomes" id="UP000255265">
    <property type="component" value="Unassembled WGS sequence"/>
</dbReference>
<evidence type="ECO:0000313" key="1">
    <source>
        <dbReference type="EMBL" id="RDI21261.1"/>
    </source>
</evidence>
<accession>A0A370FAP4</accession>
<dbReference type="OrthoDB" id="8859267at2"/>
<evidence type="ECO:0000313" key="2">
    <source>
        <dbReference type="Proteomes" id="UP000255265"/>
    </source>
</evidence>
<name>A0A370FAP4_9BURK</name>
<dbReference type="RefSeq" id="WP_147284403.1">
    <property type="nucleotide sequence ID" value="NZ_QQAV01000009.1"/>
</dbReference>
<dbReference type="EMBL" id="QQAV01000009">
    <property type="protein sequence ID" value="RDI21261.1"/>
    <property type="molecule type" value="Genomic_DNA"/>
</dbReference>
<organism evidence="1 2">
    <name type="scientific">Pseudacidovorax intermedius</name>
    <dbReference type="NCBI Taxonomy" id="433924"/>
    <lineage>
        <taxon>Bacteria</taxon>
        <taxon>Pseudomonadati</taxon>
        <taxon>Pseudomonadota</taxon>
        <taxon>Betaproteobacteria</taxon>
        <taxon>Burkholderiales</taxon>
        <taxon>Comamonadaceae</taxon>
        <taxon>Pseudacidovorax</taxon>
    </lineage>
</organism>
<keyword evidence="2" id="KW-1185">Reference proteome</keyword>
<reference evidence="1 2" key="1">
    <citation type="submission" date="2018-07" db="EMBL/GenBank/DDBJ databases">
        <title>Genomic Encyclopedia of Type Strains, Phase IV (KMG-IV): sequencing the most valuable type-strain genomes for metagenomic binning, comparative biology and taxonomic classification.</title>
        <authorList>
            <person name="Goeker M."/>
        </authorList>
    </citation>
    <scope>NUCLEOTIDE SEQUENCE [LARGE SCALE GENOMIC DNA]</scope>
    <source>
        <strain evidence="1 2">DSM 21352</strain>
    </source>
</reference>
<dbReference type="AlphaFoldDB" id="A0A370FAP4"/>
<comment type="caution">
    <text evidence="1">The sequence shown here is derived from an EMBL/GenBank/DDBJ whole genome shotgun (WGS) entry which is preliminary data.</text>
</comment>